<dbReference type="InterPro" id="IPR029044">
    <property type="entry name" value="Nucleotide-diphossugar_trans"/>
</dbReference>
<protein>
    <recommendedName>
        <fullName evidence="2">Glycosyltransferase</fullName>
    </recommendedName>
</protein>
<proteinExistence type="predicted"/>
<feature type="non-terminal residue" evidence="1">
    <location>
        <position position="1"/>
    </location>
</feature>
<name>A0A381VGR6_9ZZZZ</name>
<evidence type="ECO:0000313" key="1">
    <source>
        <dbReference type="EMBL" id="SVA39211.1"/>
    </source>
</evidence>
<dbReference type="Gene3D" id="3.90.550.10">
    <property type="entry name" value="Spore Coat Polysaccharide Biosynthesis Protein SpsA, Chain A"/>
    <property type="match status" value="1"/>
</dbReference>
<reference evidence="1" key="1">
    <citation type="submission" date="2018-05" db="EMBL/GenBank/DDBJ databases">
        <authorList>
            <person name="Lanie J.A."/>
            <person name="Ng W.-L."/>
            <person name="Kazmierczak K.M."/>
            <person name="Andrzejewski T.M."/>
            <person name="Davidsen T.M."/>
            <person name="Wayne K.J."/>
            <person name="Tettelin H."/>
            <person name="Glass J.I."/>
            <person name="Rusch D."/>
            <person name="Podicherti R."/>
            <person name="Tsui H.-C.T."/>
            <person name="Winkler M.E."/>
        </authorList>
    </citation>
    <scope>NUCLEOTIDE SEQUENCE</scope>
</reference>
<sequence>VANYVVCLKHGNKYSAEYVNILHNMVSRNLTIPFNFAVFTENAQGIKSGIEIHPLPAIPDVKGWWYKPMFFNPGLGVKGTILYIDLDVIIFKNMDKLFSYNPGQFCVIRDFNRCVQSNWNRMNSSIVRFETGQHSQVYERFMENPKYHAARYHGDQDWLFANVKSDFCFWPDEWIQSYKWEMRGKPEMSRVTGKRNFATPGEPNILRETSIAVFHGDPNPKDSIDPWCSKNWY</sequence>
<gene>
    <name evidence="1" type="ORF">METZ01_LOCUS92065</name>
</gene>
<dbReference type="EMBL" id="UINC01008721">
    <property type="protein sequence ID" value="SVA39211.1"/>
    <property type="molecule type" value="Genomic_DNA"/>
</dbReference>
<evidence type="ECO:0008006" key="2">
    <source>
        <dbReference type="Google" id="ProtNLM"/>
    </source>
</evidence>
<dbReference type="SUPFAM" id="SSF53448">
    <property type="entry name" value="Nucleotide-diphospho-sugar transferases"/>
    <property type="match status" value="1"/>
</dbReference>
<dbReference type="AlphaFoldDB" id="A0A381VGR6"/>
<accession>A0A381VGR6</accession>
<organism evidence="1">
    <name type="scientific">marine metagenome</name>
    <dbReference type="NCBI Taxonomy" id="408172"/>
    <lineage>
        <taxon>unclassified sequences</taxon>
        <taxon>metagenomes</taxon>
        <taxon>ecological metagenomes</taxon>
    </lineage>
</organism>